<evidence type="ECO:0000313" key="2">
    <source>
        <dbReference type="Proteomes" id="UP000034156"/>
    </source>
</evidence>
<dbReference type="AlphaFoldDB" id="A0A0F7KII5"/>
<gene>
    <name evidence="1" type="ORF">AAW31_14200</name>
</gene>
<keyword evidence="2" id="KW-1185">Reference proteome</keyword>
<dbReference type="EMBL" id="CP011451">
    <property type="protein sequence ID" value="AKH38699.1"/>
    <property type="molecule type" value="Genomic_DNA"/>
</dbReference>
<name>A0A0F7KII5_9PROT</name>
<evidence type="ECO:0000313" key="1">
    <source>
        <dbReference type="EMBL" id="AKH38699.1"/>
    </source>
</evidence>
<dbReference type="KEGG" id="nco:AAW31_14200"/>
<accession>A0A0F7KII5</accession>
<dbReference type="Proteomes" id="UP000034156">
    <property type="component" value="Chromosome"/>
</dbReference>
<proteinExistence type="predicted"/>
<sequence>MKKDTCNVIAIIKKMAQLNIIESALLSSKFCQHIISRAPLKIPKKSKSIQPGGQFHLILKVFLSNN</sequence>
<reference evidence="1 2" key="2">
    <citation type="journal article" date="2016" name="Genome Announc.">
        <title>Genome Sequence of Nitrosomonas communis Strain Nm2, a Mesophilic Ammonia-Oxidizing Bacterium Isolated from Mediterranean Soil.</title>
        <authorList>
            <person name="Kozlowski J.A."/>
            <person name="Kits K.D."/>
            <person name="Stein L.Y."/>
        </authorList>
    </citation>
    <scope>NUCLEOTIDE SEQUENCE [LARGE SCALE GENOMIC DNA]</scope>
    <source>
        <strain evidence="1 2">Nm2</strain>
    </source>
</reference>
<reference evidence="2" key="1">
    <citation type="submission" date="2015-05" db="EMBL/GenBank/DDBJ databases">
        <title>Draft genome of Nitrosomonas communis strain Nm2.</title>
        <authorList>
            <person name="Kozlowski J.A."/>
            <person name="Kits K.D."/>
            <person name="Stein L.Y."/>
        </authorList>
    </citation>
    <scope>NUCLEOTIDE SEQUENCE [LARGE SCALE GENOMIC DNA]</scope>
    <source>
        <strain evidence="2">Nm2</strain>
    </source>
</reference>
<dbReference type="PATRIC" id="fig|44574.3.peg.3447"/>
<protein>
    <submittedName>
        <fullName evidence="1">Uncharacterized protein</fullName>
    </submittedName>
</protein>
<organism evidence="1 2">
    <name type="scientific">Nitrosomonas communis</name>
    <dbReference type="NCBI Taxonomy" id="44574"/>
    <lineage>
        <taxon>Bacteria</taxon>
        <taxon>Pseudomonadati</taxon>
        <taxon>Pseudomonadota</taxon>
        <taxon>Betaproteobacteria</taxon>
        <taxon>Nitrosomonadales</taxon>
        <taxon>Nitrosomonadaceae</taxon>
        <taxon>Nitrosomonas</taxon>
    </lineage>
</organism>